<dbReference type="AlphaFoldDB" id="A0A6A6V5K2"/>
<organism evidence="3 4">
    <name type="scientific">Sporormia fimetaria CBS 119925</name>
    <dbReference type="NCBI Taxonomy" id="1340428"/>
    <lineage>
        <taxon>Eukaryota</taxon>
        <taxon>Fungi</taxon>
        <taxon>Dikarya</taxon>
        <taxon>Ascomycota</taxon>
        <taxon>Pezizomycotina</taxon>
        <taxon>Dothideomycetes</taxon>
        <taxon>Pleosporomycetidae</taxon>
        <taxon>Pleosporales</taxon>
        <taxon>Sporormiaceae</taxon>
        <taxon>Sporormia</taxon>
    </lineage>
</organism>
<dbReference type="Pfam" id="PF09792">
    <property type="entry name" value="But2"/>
    <property type="match status" value="1"/>
</dbReference>
<dbReference type="EMBL" id="MU006586">
    <property type="protein sequence ID" value="KAF2744790.1"/>
    <property type="molecule type" value="Genomic_DNA"/>
</dbReference>
<keyword evidence="4" id="KW-1185">Reference proteome</keyword>
<dbReference type="PANTHER" id="PTHR39613:SF1">
    <property type="entry name" value="ANCHORED CELL WALL PROTEIN, PUTATIVE (AFU_ORTHOLOGUE AFUA_4G08960)-RELATED"/>
    <property type="match status" value="1"/>
</dbReference>
<feature type="signal peptide" evidence="1">
    <location>
        <begin position="1"/>
        <end position="19"/>
    </location>
</feature>
<sequence>MKLLAVLAALLSTSHAVQTKPPAIDEAPSCPANFAQPDGKLPEDAISTSLLLPISAKAPNKSFYVPEWAKVTPNDECTIFNLELPVAASQGKICNLVFDFPSYDQAPGVPYVFHGPGHFTFTGYEFGAGAIPGVTTFENQPEPGLSPPNPPEVVEPGNSYVIHSAPCDIPPEMEGAVLFSGSLCSEDTTFMFKQSNEQGCPLGFYVVLTDDPDAGEDNETTQEG</sequence>
<protein>
    <recommendedName>
        <fullName evidence="2">Ubiquitin 3 binding protein But2 C-terminal domain-containing protein</fullName>
    </recommendedName>
</protein>
<dbReference type="PANTHER" id="PTHR39613">
    <property type="entry name" value="ANCHORED CELL WALL PROTEIN, PUTATIVE (AFU_ORTHOLOGUE AFUA_4G08960)-RELATED"/>
    <property type="match status" value="1"/>
</dbReference>
<gene>
    <name evidence="3" type="ORF">M011DRAFT_520795</name>
</gene>
<dbReference type="OrthoDB" id="4657524at2759"/>
<accession>A0A6A6V5K2</accession>
<dbReference type="InterPro" id="IPR018620">
    <property type="entry name" value="Ubiquitin3-bd_protein_But2_C"/>
</dbReference>
<evidence type="ECO:0000313" key="4">
    <source>
        <dbReference type="Proteomes" id="UP000799440"/>
    </source>
</evidence>
<evidence type="ECO:0000259" key="2">
    <source>
        <dbReference type="Pfam" id="PF09792"/>
    </source>
</evidence>
<keyword evidence="1" id="KW-0732">Signal</keyword>
<reference evidence="3" key="1">
    <citation type="journal article" date="2020" name="Stud. Mycol.">
        <title>101 Dothideomycetes genomes: a test case for predicting lifestyles and emergence of pathogens.</title>
        <authorList>
            <person name="Haridas S."/>
            <person name="Albert R."/>
            <person name="Binder M."/>
            <person name="Bloem J."/>
            <person name="Labutti K."/>
            <person name="Salamov A."/>
            <person name="Andreopoulos B."/>
            <person name="Baker S."/>
            <person name="Barry K."/>
            <person name="Bills G."/>
            <person name="Bluhm B."/>
            <person name="Cannon C."/>
            <person name="Castanera R."/>
            <person name="Culley D."/>
            <person name="Daum C."/>
            <person name="Ezra D."/>
            <person name="Gonzalez J."/>
            <person name="Henrissat B."/>
            <person name="Kuo A."/>
            <person name="Liang C."/>
            <person name="Lipzen A."/>
            <person name="Lutzoni F."/>
            <person name="Magnuson J."/>
            <person name="Mondo S."/>
            <person name="Nolan M."/>
            <person name="Ohm R."/>
            <person name="Pangilinan J."/>
            <person name="Park H.-J."/>
            <person name="Ramirez L."/>
            <person name="Alfaro M."/>
            <person name="Sun H."/>
            <person name="Tritt A."/>
            <person name="Yoshinaga Y."/>
            <person name="Zwiers L.-H."/>
            <person name="Turgeon B."/>
            <person name="Goodwin S."/>
            <person name="Spatafora J."/>
            <person name="Crous P."/>
            <person name="Grigoriev I."/>
        </authorList>
    </citation>
    <scope>NUCLEOTIDE SEQUENCE</scope>
    <source>
        <strain evidence="3">CBS 119925</strain>
    </source>
</reference>
<evidence type="ECO:0000313" key="3">
    <source>
        <dbReference type="EMBL" id="KAF2744790.1"/>
    </source>
</evidence>
<feature type="chain" id="PRO_5025400482" description="Ubiquitin 3 binding protein But2 C-terminal domain-containing protein" evidence="1">
    <location>
        <begin position="20"/>
        <end position="224"/>
    </location>
</feature>
<feature type="domain" description="Ubiquitin 3 binding protein But2 C-terminal" evidence="2">
    <location>
        <begin position="50"/>
        <end position="196"/>
    </location>
</feature>
<proteinExistence type="predicted"/>
<name>A0A6A6V5K2_9PLEO</name>
<evidence type="ECO:0000256" key="1">
    <source>
        <dbReference type="SAM" id="SignalP"/>
    </source>
</evidence>
<dbReference type="Proteomes" id="UP000799440">
    <property type="component" value="Unassembled WGS sequence"/>
</dbReference>